<keyword evidence="2" id="KW-1185">Reference proteome</keyword>
<dbReference type="AlphaFoldDB" id="G4YJ58"/>
<dbReference type="GeneID" id="20637916"/>
<protein>
    <submittedName>
        <fullName evidence="1">Uncharacterized protein</fullName>
    </submittedName>
</protein>
<dbReference type="InParanoid" id="G4YJ58"/>
<evidence type="ECO:0000313" key="1">
    <source>
        <dbReference type="EMBL" id="EGZ29392.1"/>
    </source>
</evidence>
<dbReference type="RefSeq" id="XP_009516667.1">
    <property type="nucleotide sequence ID" value="XM_009518372.1"/>
</dbReference>
<organism evidence="1 2">
    <name type="scientific">Phytophthora sojae (strain P6497)</name>
    <name type="common">Soybean stem and root rot agent</name>
    <name type="synonym">Phytophthora megasperma f. sp. glycines</name>
    <dbReference type="NCBI Taxonomy" id="1094619"/>
    <lineage>
        <taxon>Eukaryota</taxon>
        <taxon>Sar</taxon>
        <taxon>Stramenopiles</taxon>
        <taxon>Oomycota</taxon>
        <taxon>Peronosporomycetes</taxon>
        <taxon>Peronosporales</taxon>
        <taxon>Peronosporaceae</taxon>
        <taxon>Phytophthora</taxon>
    </lineage>
</organism>
<reference evidence="1 2" key="1">
    <citation type="journal article" date="2006" name="Science">
        <title>Phytophthora genome sequences uncover evolutionary origins and mechanisms of pathogenesis.</title>
        <authorList>
            <person name="Tyler B.M."/>
            <person name="Tripathy S."/>
            <person name="Zhang X."/>
            <person name="Dehal P."/>
            <person name="Jiang R.H."/>
            <person name="Aerts A."/>
            <person name="Arredondo F.D."/>
            <person name="Baxter L."/>
            <person name="Bensasson D."/>
            <person name="Beynon J.L."/>
            <person name="Chapman J."/>
            <person name="Damasceno C.M."/>
            <person name="Dorrance A.E."/>
            <person name="Dou D."/>
            <person name="Dickerman A.W."/>
            <person name="Dubchak I.L."/>
            <person name="Garbelotto M."/>
            <person name="Gijzen M."/>
            <person name="Gordon S.G."/>
            <person name="Govers F."/>
            <person name="Grunwald N.J."/>
            <person name="Huang W."/>
            <person name="Ivors K.L."/>
            <person name="Jones R.W."/>
            <person name="Kamoun S."/>
            <person name="Krampis K."/>
            <person name="Lamour K.H."/>
            <person name="Lee M.K."/>
            <person name="McDonald W.H."/>
            <person name="Medina M."/>
            <person name="Meijer H.J."/>
            <person name="Nordberg E.K."/>
            <person name="Maclean D.J."/>
            <person name="Ospina-Giraldo M.D."/>
            <person name="Morris P.F."/>
            <person name="Phuntumart V."/>
            <person name="Putnam N.H."/>
            <person name="Rash S."/>
            <person name="Rose J.K."/>
            <person name="Sakihama Y."/>
            <person name="Salamov A.A."/>
            <person name="Savidor A."/>
            <person name="Scheuring C.F."/>
            <person name="Smith B.M."/>
            <person name="Sobral B.W."/>
            <person name="Terry A."/>
            <person name="Torto-Alalibo T.A."/>
            <person name="Win J."/>
            <person name="Xu Z."/>
            <person name="Zhang H."/>
            <person name="Grigoriev I.V."/>
            <person name="Rokhsar D.S."/>
            <person name="Boore J.L."/>
        </authorList>
    </citation>
    <scope>NUCLEOTIDE SEQUENCE [LARGE SCALE GENOMIC DNA]</scope>
    <source>
        <strain evidence="1 2">P6497</strain>
    </source>
</reference>
<feature type="non-terminal residue" evidence="1">
    <location>
        <position position="136"/>
    </location>
</feature>
<name>G4YJ58_PHYSP</name>
<dbReference type="EMBL" id="JH159151">
    <property type="protein sequence ID" value="EGZ29392.1"/>
    <property type="molecule type" value="Genomic_DNA"/>
</dbReference>
<evidence type="ECO:0000313" key="2">
    <source>
        <dbReference type="Proteomes" id="UP000002640"/>
    </source>
</evidence>
<dbReference type="Proteomes" id="UP000002640">
    <property type="component" value="Unassembled WGS sequence"/>
</dbReference>
<sequence length="136" mass="15843">MRTVVKEEDLLKFVERTLTKSMLTSEDKESDFDTKQTKIMRMIGTSVPPEILHQNREVNKTVKVHTISRLVSELWSMKLTPGEDANLHLRKMVNLRTELIILQYNLEDSDMVEMLLESLPEQDEFETVKASVRYCG</sequence>
<dbReference type="KEGG" id="psoj:PHYSODRAFT_249294"/>
<gene>
    <name evidence="1" type="ORF">PHYSODRAFT_249294</name>
</gene>
<proteinExistence type="predicted"/>
<dbReference type="SMR" id="G4YJ58"/>
<accession>G4YJ58</accession>